<proteinExistence type="predicted"/>
<name>A0A9D3NM55_9TELE</name>
<protein>
    <submittedName>
        <fullName evidence="2">Uncharacterized protein</fullName>
    </submittedName>
</protein>
<dbReference type="EMBL" id="JAHKSW010000013">
    <property type="protein sequence ID" value="KAG7324879.1"/>
    <property type="molecule type" value="Genomic_DNA"/>
</dbReference>
<comment type="caution">
    <text evidence="2">The sequence shown here is derived from an EMBL/GenBank/DDBJ whole genome shotgun (WGS) entry which is preliminary data.</text>
</comment>
<reference evidence="2 3" key="1">
    <citation type="submission" date="2021-06" db="EMBL/GenBank/DDBJ databases">
        <title>Chromosome-level genome assembly of the red-tail catfish (Hemibagrus wyckioides).</title>
        <authorList>
            <person name="Shao F."/>
        </authorList>
    </citation>
    <scope>NUCLEOTIDE SEQUENCE [LARGE SCALE GENOMIC DNA]</scope>
    <source>
        <strain evidence="2">EC202008001</strain>
        <tissue evidence="2">Blood</tissue>
    </source>
</reference>
<feature type="region of interest" description="Disordered" evidence="1">
    <location>
        <begin position="12"/>
        <end position="38"/>
    </location>
</feature>
<feature type="compositionally biased region" description="Low complexity" evidence="1">
    <location>
        <begin position="23"/>
        <end position="36"/>
    </location>
</feature>
<evidence type="ECO:0000256" key="1">
    <source>
        <dbReference type="SAM" id="MobiDB-lite"/>
    </source>
</evidence>
<gene>
    <name evidence="2" type="ORF">KOW79_011195</name>
</gene>
<accession>A0A9D3NM55</accession>
<keyword evidence="3" id="KW-1185">Reference proteome</keyword>
<dbReference type="AlphaFoldDB" id="A0A9D3NM55"/>
<dbReference type="Proteomes" id="UP000824219">
    <property type="component" value="Linkage Group LG13"/>
</dbReference>
<evidence type="ECO:0000313" key="2">
    <source>
        <dbReference type="EMBL" id="KAG7324879.1"/>
    </source>
</evidence>
<organism evidence="2 3">
    <name type="scientific">Hemibagrus wyckioides</name>
    <dbReference type="NCBI Taxonomy" id="337641"/>
    <lineage>
        <taxon>Eukaryota</taxon>
        <taxon>Metazoa</taxon>
        <taxon>Chordata</taxon>
        <taxon>Craniata</taxon>
        <taxon>Vertebrata</taxon>
        <taxon>Euteleostomi</taxon>
        <taxon>Actinopterygii</taxon>
        <taxon>Neopterygii</taxon>
        <taxon>Teleostei</taxon>
        <taxon>Ostariophysi</taxon>
        <taxon>Siluriformes</taxon>
        <taxon>Bagridae</taxon>
        <taxon>Hemibagrus</taxon>
    </lineage>
</organism>
<evidence type="ECO:0000313" key="3">
    <source>
        <dbReference type="Proteomes" id="UP000824219"/>
    </source>
</evidence>
<sequence>MILCYRLTFEKKPRPEQTRPGMPSSKPLLLSSVPNPYSTSRASFTSEAAAFSPKSRRKPRVLKEYTPPPTYLSVLWNAVIRLMGQDMSAEKETDTGLAQRHVPTHPLNTGLIQLQVIVRG</sequence>